<evidence type="ECO:0000313" key="1">
    <source>
        <dbReference type="EMBL" id="MEQ2169234.1"/>
    </source>
</evidence>
<dbReference type="EMBL" id="JAHRIO010032413">
    <property type="protein sequence ID" value="MEQ2169234.1"/>
    <property type="molecule type" value="Genomic_DNA"/>
</dbReference>
<organism evidence="1 2">
    <name type="scientific">Goodea atripinnis</name>
    <dbReference type="NCBI Taxonomy" id="208336"/>
    <lineage>
        <taxon>Eukaryota</taxon>
        <taxon>Metazoa</taxon>
        <taxon>Chordata</taxon>
        <taxon>Craniata</taxon>
        <taxon>Vertebrata</taxon>
        <taxon>Euteleostomi</taxon>
        <taxon>Actinopterygii</taxon>
        <taxon>Neopterygii</taxon>
        <taxon>Teleostei</taxon>
        <taxon>Neoteleostei</taxon>
        <taxon>Acanthomorphata</taxon>
        <taxon>Ovalentaria</taxon>
        <taxon>Atherinomorphae</taxon>
        <taxon>Cyprinodontiformes</taxon>
        <taxon>Goodeidae</taxon>
        <taxon>Goodea</taxon>
    </lineage>
</organism>
<gene>
    <name evidence="1" type="ORF">GOODEAATRI_023041</name>
</gene>
<reference evidence="1 2" key="1">
    <citation type="submission" date="2021-06" db="EMBL/GenBank/DDBJ databases">
        <authorList>
            <person name="Palmer J.M."/>
        </authorList>
    </citation>
    <scope>NUCLEOTIDE SEQUENCE [LARGE SCALE GENOMIC DNA]</scope>
    <source>
        <strain evidence="1 2">GA_2019</strain>
        <tissue evidence="1">Muscle</tissue>
    </source>
</reference>
<evidence type="ECO:0000313" key="2">
    <source>
        <dbReference type="Proteomes" id="UP001476798"/>
    </source>
</evidence>
<dbReference type="Proteomes" id="UP001476798">
    <property type="component" value="Unassembled WGS sequence"/>
</dbReference>
<sequence length="383" mass="43065">MNLSPLGARPLPWDPIGALHQWKRAKMGSRTLASRAHSYESTRLYTSMAKRSLPPTLNMSSVLESLEYSDSEKKYICCSSILRSNSTLYIYKRSIWCLRSRAMVISSSVSSLEQGKNAIMVMSSIPTPRARSRTQVEIVAHHTGQTGDLKVEGLVDLGDVQHATLTVAQERTVLSAEQHGLDHDSQQIGIGLEGNISTLRVYLREQAVHREAHRASKGNSYSKVLSESVPIYFPRDCEASFEDDISQELSFQALSPHHKSTFLFYLTYCCKCVTFKYLDFGSISPSMREDFVHGLLFCFILDKSSMTVVEPEFQDTSAVRTKRGPADIENERDESEGQIHRELLRTMSVSLRVFKQDEATWNNIMISDSGEKMLEDASKQACA</sequence>
<keyword evidence="2" id="KW-1185">Reference proteome</keyword>
<name>A0ABV0NCZ6_9TELE</name>
<protein>
    <submittedName>
        <fullName evidence="1">Uncharacterized protein</fullName>
    </submittedName>
</protein>
<comment type="caution">
    <text evidence="1">The sequence shown here is derived from an EMBL/GenBank/DDBJ whole genome shotgun (WGS) entry which is preliminary data.</text>
</comment>
<accession>A0ABV0NCZ6</accession>
<proteinExistence type="predicted"/>